<organism evidence="2 3">
    <name type="scientific">Petrolisthes manimaculis</name>
    <dbReference type="NCBI Taxonomy" id="1843537"/>
    <lineage>
        <taxon>Eukaryota</taxon>
        <taxon>Metazoa</taxon>
        <taxon>Ecdysozoa</taxon>
        <taxon>Arthropoda</taxon>
        <taxon>Crustacea</taxon>
        <taxon>Multicrustacea</taxon>
        <taxon>Malacostraca</taxon>
        <taxon>Eumalacostraca</taxon>
        <taxon>Eucarida</taxon>
        <taxon>Decapoda</taxon>
        <taxon>Pleocyemata</taxon>
        <taxon>Anomura</taxon>
        <taxon>Galatheoidea</taxon>
        <taxon>Porcellanidae</taxon>
        <taxon>Petrolisthes</taxon>
    </lineage>
</organism>
<proteinExistence type="predicted"/>
<keyword evidence="3" id="KW-1185">Reference proteome</keyword>
<feature type="compositionally biased region" description="Pro residues" evidence="1">
    <location>
        <begin position="18"/>
        <end position="43"/>
    </location>
</feature>
<reference evidence="2" key="1">
    <citation type="submission" date="2023-11" db="EMBL/GenBank/DDBJ databases">
        <title>Genome assemblies of two species of porcelain crab, Petrolisthes cinctipes and Petrolisthes manimaculis (Anomura: Porcellanidae).</title>
        <authorList>
            <person name="Angst P."/>
        </authorList>
    </citation>
    <scope>NUCLEOTIDE SEQUENCE</scope>
    <source>
        <strain evidence="2">PB745_02</strain>
        <tissue evidence="2">Gill</tissue>
    </source>
</reference>
<dbReference type="AlphaFoldDB" id="A0AAE1PB59"/>
<evidence type="ECO:0000313" key="2">
    <source>
        <dbReference type="EMBL" id="KAK4305158.1"/>
    </source>
</evidence>
<comment type="caution">
    <text evidence="2">The sequence shown here is derived from an EMBL/GenBank/DDBJ whole genome shotgun (WGS) entry which is preliminary data.</text>
</comment>
<sequence length="77" mass="8629">MPLHRLASLSSFLLTPLHPTPSPPRPTGITTPPPTPPTPPRPLPSVFRMRPTKHPLPLLPLDHPQQRRVNMARTSHF</sequence>
<feature type="region of interest" description="Disordered" evidence="1">
    <location>
        <begin position="1"/>
        <end position="77"/>
    </location>
</feature>
<name>A0AAE1PB59_9EUCA</name>
<feature type="compositionally biased region" description="Low complexity" evidence="1">
    <location>
        <begin position="8"/>
        <end position="17"/>
    </location>
</feature>
<protein>
    <submittedName>
        <fullName evidence="2">Uncharacterized protein</fullName>
    </submittedName>
</protein>
<evidence type="ECO:0000313" key="3">
    <source>
        <dbReference type="Proteomes" id="UP001292094"/>
    </source>
</evidence>
<evidence type="ECO:0000256" key="1">
    <source>
        <dbReference type="SAM" id="MobiDB-lite"/>
    </source>
</evidence>
<gene>
    <name evidence="2" type="ORF">Pmani_022934</name>
</gene>
<dbReference type="Proteomes" id="UP001292094">
    <property type="component" value="Unassembled WGS sequence"/>
</dbReference>
<accession>A0AAE1PB59</accession>
<dbReference type="EMBL" id="JAWZYT010002322">
    <property type="protein sequence ID" value="KAK4305158.1"/>
    <property type="molecule type" value="Genomic_DNA"/>
</dbReference>